<keyword evidence="1" id="KW-0472">Membrane</keyword>
<feature type="transmembrane region" description="Helical" evidence="1">
    <location>
        <begin position="307"/>
        <end position="326"/>
    </location>
</feature>
<keyword evidence="1" id="KW-0812">Transmembrane</keyword>
<keyword evidence="3" id="KW-1185">Reference proteome</keyword>
<proteinExistence type="predicted"/>
<dbReference type="PANTHER" id="PTHR36178">
    <property type="entry name" value="SLR0625 PROTEIN"/>
    <property type="match status" value="1"/>
</dbReference>
<gene>
    <name evidence="2" type="ORF">CCE28_08550</name>
</gene>
<dbReference type="OrthoDB" id="9801557at2"/>
<feature type="transmembrane region" description="Helical" evidence="1">
    <location>
        <begin position="12"/>
        <end position="30"/>
    </location>
</feature>
<keyword evidence="1" id="KW-1133">Transmembrane helix</keyword>
<dbReference type="EMBL" id="NIBG01000006">
    <property type="protein sequence ID" value="PAB59609.1"/>
    <property type="molecule type" value="Genomic_DNA"/>
</dbReference>
<feature type="transmembrane region" description="Helical" evidence="1">
    <location>
        <begin position="74"/>
        <end position="96"/>
    </location>
</feature>
<evidence type="ECO:0000313" key="3">
    <source>
        <dbReference type="Proteomes" id="UP000216024"/>
    </source>
</evidence>
<comment type="caution">
    <text evidence="2">The sequence shown here is derived from an EMBL/GenBank/DDBJ whole genome shotgun (WGS) entry which is preliminary data.</text>
</comment>
<dbReference type="GO" id="GO:0015501">
    <property type="term" value="F:glutamate:sodium symporter activity"/>
    <property type="evidence" value="ECO:0007669"/>
    <property type="project" value="InterPro"/>
</dbReference>
<sequence length="464" mass="49752">MFPTEKIASGTLNALLFYCSVMGILLYIATLLRIKIKLFKNLFIPASLIAGTLGLILGQYGIGVLPPEMTQSWGAMPGRLITIVFAPMLIGLTIPNPKKVGNLIGPQLIFGYVGDFIQIGIPFIITALILKPLWNVNDMIGSIVEIGWCGGHGTAGGMIDVFKQLNWEDGGPLGLTSATVGLFIGIIVGMIIINYGVRKGYTSVLKSEDSINSSVSYDIIPQSEQQAAAVTTINKDVVESFAFHGSLISIAIFIGWILQKQIASALNIGMPLFPMAMIGGLIVQLAIAKTKIADAVDVRTLQRIQGLALEFLIIGAIASIKVPVVVAYAVPLLILMISTAIITVLYFFWAGPRIFKNEWFEHSIVNFGALTGVTAVGLMLLRTVDPEMKTEASRAFALRAPFFSPFAGGGLITSILPVLAVKYGALKTGIMFLGIAVVLLIAARVMGFWGKPNLEQSSVAHSRK</sequence>
<feature type="transmembrane region" description="Helical" evidence="1">
    <location>
        <begin position="241"/>
        <end position="259"/>
    </location>
</feature>
<feature type="transmembrane region" description="Helical" evidence="1">
    <location>
        <begin position="332"/>
        <end position="351"/>
    </location>
</feature>
<feature type="transmembrane region" description="Helical" evidence="1">
    <location>
        <begin position="428"/>
        <end position="449"/>
    </location>
</feature>
<dbReference type="GO" id="GO:0015813">
    <property type="term" value="P:L-glutamate transmembrane transport"/>
    <property type="evidence" value="ECO:0007669"/>
    <property type="project" value="InterPro"/>
</dbReference>
<reference evidence="2 3" key="1">
    <citation type="submission" date="2017-06" db="EMBL/GenBank/DDBJ databases">
        <title>Draft genome sequence of anaerobic fermentative bacterium Anaeromicrobium sediminis DY2726D isolated from West Pacific Ocean sediments.</title>
        <authorList>
            <person name="Zeng X."/>
        </authorList>
    </citation>
    <scope>NUCLEOTIDE SEQUENCE [LARGE SCALE GENOMIC DNA]</scope>
    <source>
        <strain evidence="2 3">DY2726D</strain>
    </source>
</reference>
<feature type="transmembrane region" description="Helical" evidence="1">
    <location>
        <begin position="363"/>
        <end position="382"/>
    </location>
</feature>
<feature type="transmembrane region" description="Helical" evidence="1">
    <location>
        <begin position="173"/>
        <end position="197"/>
    </location>
</feature>
<dbReference type="InterPro" id="IPR004445">
    <property type="entry name" value="GltS"/>
</dbReference>
<name>A0A267MJ64_9FIRM</name>
<feature type="transmembrane region" description="Helical" evidence="1">
    <location>
        <begin position="265"/>
        <end position="287"/>
    </location>
</feature>
<organism evidence="2 3">
    <name type="scientific">Anaeromicrobium sediminis</name>
    <dbReference type="NCBI Taxonomy" id="1478221"/>
    <lineage>
        <taxon>Bacteria</taxon>
        <taxon>Bacillati</taxon>
        <taxon>Bacillota</taxon>
        <taxon>Clostridia</taxon>
        <taxon>Peptostreptococcales</taxon>
        <taxon>Thermotaleaceae</taxon>
        <taxon>Anaeromicrobium</taxon>
    </lineage>
</organism>
<dbReference type="AlphaFoldDB" id="A0A267MJ64"/>
<dbReference type="PANTHER" id="PTHR36178:SF1">
    <property type="entry name" value="SODIUM_GLUTAMATE SYMPORTER"/>
    <property type="match status" value="1"/>
</dbReference>
<dbReference type="Proteomes" id="UP000216024">
    <property type="component" value="Unassembled WGS sequence"/>
</dbReference>
<feature type="transmembrane region" description="Helical" evidence="1">
    <location>
        <begin position="42"/>
        <end position="62"/>
    </location>
</feature>
<evidence type="ECO:0000313" key="2">
    <source>
        <dbReference type="EMBL" id="PAB59609.1"/>
    </source>
</evidence>
<accession>A0A267MJ64</accession>
<dbReference type="RefSeq" id="WP_095132970.1">
    <property type="nucleotide sequence ID" value="NZ_NIBG01000006.1"/>
</dbReference>
<evidence type="ECO:0000256" key="1">
    <source>
        <dbReference type="SAM" id="Phobius"/>
    </source>
</evidence>
<protein>
    <submittedName>
        <fullName evidence="2">Sodium:glutamate symporter</fullName>
    </submittedName>
</protein>
<dbReference type="GO" id="GO:0016020">
    <property type="term" value="C:membrane"/>
    <property type="evidence" value="ECO:0007669"/>
    <property type="project" value="InterPro"/>
</dbReference>
<feature type="transmembrane region" description="Helical" evidence="1">
    <location>
        <begin position="108"/>
        <end position="130"/>
    </location>
</feature>
<feature type="transmembrane region" description="Helical" evidence="1">
    <location>
        <begin position="402"/>
        <end position="421"/>
    </location>
</feature>